<keyword evidence="4" id="KW-0378">Hydrolase</keyword>
<dbReference type="GO" id="GO:0006013">
    <property type="term" value="P:mannose metabolic process"/>
    <property type="evidence" value="ECO:0007669"/>
    <property type="project" value="InterPro"/>
</dbReference>
<keyword evidence="6" id="KW-1015">Disulfide bond</keyword>
<dbReference type="InterPro" id="IPR000602">
    <property type="entry name" value="Glyco_hydro_38_N"/>
</dbReference>
<evidence type="ECO:0000313" key="10">
    <source>
        <dbReference type="EMBL" id="KHN88770.1"/>
    </source>
</evidence>
<evidence type="ECO:0000313" key="11">
    <source>
        <dbReference type="Proteomes" id="UP000031036"/>
    </source>
</evidence>
<feature type="chain" id="PRO_5002095798" evidence="8">
    <location>
        <begin position="24"/>
        <end position="968"/>
    </location>
</feature>
<keyword evidence="8" id="KW-0732">Signal</keyword>
<keyword evidence="11" id="KW-1185">Reference proteome</keyword>
<reference evidence="10 11" key="1">
    <citation type="submission" date="2014-11" db="EMBL/GenBank/DDBJ databases">
        <title>Genetic blueprint of the zoonotic pathogen Toxocara canis.</title>
        <authorList>
            <person name="Zhu X.-Q."/>
            <person name="Korhonen P.K."/>
            <person name="Cai H."/>
            <person name="Young N.D."/>
            <person name="Nejsum P."/>
            <person name="von Samson-Himmelstjerna G."/>
            <person name="Boag P.R."/>
            <person name="Tan P."/>
            <person name="Li Q."/>
            <person name="Min J."/>
            <person name="Yang Y."/>
            <person name="Wang X."/>
            <person name="Fang X."/>
            <person name="Hall R.S."/>
            <person name="Hofmann A."/>
            <person name="Sternberg P.W."/>
            <person name="Jex A.R."/>
            <person name="Gasser R.B."/>
        </authorList>
    </citation>
    <scope>NUCLEOTIDE SEQUENCE [LARGE SCALE GENOMIC DNA]</scope>
    <source>
        <strain evidence="10">PN_DK_2014</strain>
    </source>
</reference>
<evidence type="ECO:0000256" key="4">
    <source>
        <dbReference type="ARBA" id="ARBA00022801"/>
    </source>
</evidence>
<dbReference type="SUPFAM" id="SSF88713">
    <property type="entry name" value="Glycoside hydrolase/deacetylase"/>
    <property type="match status" value="1"/>
</dbReference>
<gene>
    <name evidence="10" type="primary">Man2a1</name>
    <name evidence="10" type="ORF">Tcan_04893</name>
</gene>
<dbReference type="OrthoDB" id="10261055at2759"/>
<comment type="caution">
    <text evidence="10">The sequence shown here is derived from an EMBL/GenBank/DDBJ whole genome shotgun (WGS) entry which is preliminary data.</text>
</comment>
<dbReference type="SMART" id="SM00872">
    <property type="entry name" value="Alpha-mann_mid"/>
    <property type="match status" value="1"/>
</dbReference>
<dbReference type="Gene3D" id="2.70.98.30">
    <property type="entry name" value="Golgi alpha-mannosidase II, domain 4"/>
    <property type="match status" value="1"/>
</dbReference>
<dbReference type="EMBL" id="JPKZ01000187">
    <property type="protein sequence ID" value="KHN88770.1"/>
    <property type="molecule type" value="Genomic_DNA"/>
</dbReference>
<dbReference type="Gene3D" id="3.20.110.10">
    <property type="entry name" value="Glycoside hydrolase 38, N terminal domain"/>
    <property type="match status" value="1"/>
</dbReference>
<dbReference type="Proteomes" id="UP000031036">
    <property type="component" value="Unassembled WGS sequence"/>
</dbReference>
<dbReference type="PANTHER" id="PTHR11607">
    <property type="entry name" value="ALPHA-MANNOSIDASE"/>
    <property type="match status" value="1"/>
</dbReference>
<dbReference type="OMA" id="MASEAMI"/>
<dbReference type="InterPro" id="IPR050843">
    <property type="entry name" value="Glycosyl_Hydrlase_38"/>
</dbReference>
<evidence type="ECO:0000256" key="6">
    <source>
        <dbReference type="ARBA" id="ARBA00023157"/>
    </source>
</evidence>
<dbReference type="InterPro" id="IPR015341">
    <property type="entry name" value="Glyco_hydro_38_cen"/>
</dbReference>
<dbReference type="InterPro" id="IPR028995">
    <property type="entry name" value="Glyco_hydro_57/38_cen_sf"/>
</dbReference>
<dbReference type="Pfam" id="PF07748">
    <property type="entry name" value="Glyco_hydro_38C"/>
    <property type="match status" value="1"/>
</dbReference>
<dbReference type="Pfam" id="PF01074">
    <property type="entry name" value="Glyco_hydro_38N"/>
    <property type="match status" value="1"/>
</dbReference>
<dbReference type="SUPFAM" id="SSF74650">
    <property type="entry name" value="Galactose mutarotase-like"/>
    <property type="match status" value="1"/>
</dbReference>
<evidence type="ECO:0000256" key="3">
    <source>
        <dbReference type="ARBA" id="ARBA00022723"/>
    </source>
</evidence>
<dbReference type="InterPro" id="IPR013780">
    <property type="entry name" value="Glyco_hydro_b"/>
</dbReference>
<name>A0A0B2W6A3_TOXCA</name>
<evidence type="ECO:0000259" key="9">
    <source>
        <dbReference type="SMART" id="SM00872"/>
    </source>
</evidence>
<sequence length="968" mass="110383">MKRWQRILVCAVTISALLVIVQQSIVDTSTSRVAKIISLIPAIQRLSFGGEYASDDSQVCEVIQRVQNISIVVSGHQIRMTNNERSTPNHVDVFVVLHSHVDPGWLQTFDEYYDNKVHSILNNVVGALDQYKDLRFIWSEVSFLERWWSFSNDTIRARMYQLVKEGRFEVTGGSWVMTDEATPYFWASIDNMIVGHQFLLKRLNTSPKASWSVDPFGHGSMMPYLLSLSGINHMVIGRISAVLKEQMKMMHRLHYKWVQPWDIELKWAPIVSVLPRTYYTTADACGPDSSICCKFDVSPSARSFCAERASDDPDRVAEYAQQMAGQYRQLQPYYNSRSVLVAAGDDFAYSDARDLPQLYRVYSAIFSHINTHSQFNMTAKLRGLDLLRVAAKAEDVSIVNEIARRDLALFQHHDAITGTSRRLVMLDYFNRLCRSLHWIFMEHAKFITQLQRVSNENRSLSSIDIPPNNMTFELLPQNVLRFRHHSERLYLTVFNQNSFRSRQLITVRTTTHNVAVIYNGREIDAQVGPLFDYDGINNDLFRLSFYVTLDAFVVAEVQLMKQSIPPALTKLSTIGCYNCSRCQQKLRFPVNSLNGSLKMENIFYFLHWNPMKDESNVLKLRSVGEQIAFDIHFVKQKDGGGAYVMMTDKNNKPKPLRKTDARETYMVSGLLYSTIYQRVSSELSYALTMMHQRSVSSRSLHLNIWSNATQLNDITLLMHMHTSIDNNNTFYTDVNGLHLMRRRYEQNIPLEANIYPMASEAMIEDARVRLTVIAGQPTGVTSSTSGSLDLMLDRRLIGDDGKGVGFGEASESYPSELKYRIIVEKRQSYSNEFTLYHSSTVQRSLDELIYPADLFIALQQRNGISLPRASLFQPLPCNIQLVNLRYISQNLVIVILRRLPYSCDVVSNLEDCSTDSDLITAFFQSLGGRVFEMNLTGTSQGAEIKPVDIAQCLSTPLEICSFGVQLSG</sequence>
<dbReference type="STRING" id="6265.A0A0B2W6A3"/>
<evidence type="ECO:0000256" key="1">
    <source>
        <dbReference type="ARBA" id="ARBA00001947"/>
    </source>
</evidence>
<dbReference type="InterPro" id="IPR027291">
    <property type="entry name" value="Glyco_hydro_38_N_sf"/>
</dbReference>
<comment type="cofactor">
    <cofactor evidence="1">
        <name>Zn(2+)</name>
        <dbReference type="ChEBI" id="CHEBI:29105"/>
    </cofactor>
</comment>
<feature type="signal peptide" evidence="8">
    <location>
        <begin position="1"/>
        <end position="23"/>
    </location>
</feature>
<keyword evidence="3" id="KW-0479">Metal-binding</keyword>
<evidence type="ECO:0000256" key="8">
    <source>
        <dbReference type="SAM" id="SignalP"/>
    </source>
</evidence>
<dbReference type="PANTHER" id="PTHR11607:SF3">
    <property type="entry name" value="LYSOSOMAL ALPHA-MANNOSIDASE"/>
    <property type="match status" value="1"/>
</dbReference>
<dbReference type="AlphaFoldDB" id="A0A0B2W6A3"/>
<dbReference type="InterPro" id="IPR011330">
    <property type="entry name" value="Glyco_hydro/deAcase_b/a-brl"/>
</dbReference>
<dbReference type="SUPFAM" id="SSF88688">
    <property type="entry name" value="Families 57/38 glycoside transferase middle domain"/>
    <property type="match status" value="1"/>
</dbReference>
<evidence type="ECO:0000256" key="5">
    <source>
        <dbReference type="ARBA" id="ARBA00022833"/>
    </source>
</evidence>
<dbReference type="InterPro" id="IPR011682">
    <property type="entry name" value="Glyco_hydro_38_C"/>
</dbReference>
<dbReference type="InterPro" id="IPR011013">
    <property type="entry name" value="Gal_mutarotase_sf_dom"/>
</dbReference>
<organism evidence="10 11">
    <name type="scientific">Toxocara canis</name>
    <name type="common">Canine roundworm</name>
    <dbReference type="NCBI Taxonomy" id="6265"/>
    <lineage>
        <taxon>Eukaryota</taxon>
        <taxon>Metazoa</taxon>
        <taxon>Ecdysozoa</taxon>
        <taxon>Nematoda</taxon>
        <taxon>Chromadorea</taxon>
        <taxon>Rhabditida</taxon>
        <taxon>Spirurina</taxon>
        <taxon>Ascaridomorpha</taxon>
        <taxon>Ascaridoidea</taxon>
        <taxon>Toxocaridae</taxon>
        <taxon>Toxocara</taxon>
    </lineage>
</organism>
<dbReference type="Gene3D" id="1.20.1270.50">
    <property type="entry name" value="Glycoside hydrolase family 38, central domain"/>
    <property type="match status" value="1"/>
</dbReference>
<protein>
    <submittedName>
        <fullName evidence="10">Alpha-mannosidase 2</fullName>
    </submittedName>
</protein>
<dbReference type="Gene3D" id="2.60.40.1180">
    <property type="entry name" value="Golgi alpha-mannosidase II"/>
    <property type="match status" value="1"/>
</dbReference>
<keyword evidence="7" id="KW-0326">Glycosidase</keyword>
<feature type="domain" description="Glycoside hydrolase family 38 central" evidence="9">
    <location>
        <begin position="370"/>
        <end position="432"/>
    </location>
</feature>
<dbReference type="GO" id="GO:0046872">
    <property type="term" value="F:metal ion binding"/>
    <property type="evidence" value="ECO:0007669"/>
    <property type="project" value="UniProtKB-KW"/>
</dbReference>
<evidence type="ECO:0000256" key="2">
    <source>
        <dbReference type="ARBA" id="ARBA00009792"/>
    </source>
</evidence>
<dbReference type="InterPro" id="IPR037094">
    <property type="entry name" value="Glyco_hydro_38_cen_sf"/>
</dbReference>
<dbReference type="GO" id="GO:0030246">
    <property type="term" value="F:carbohydrate binding"/>
    <property type="evidence" value="ECO:0007669"/>
    <property type="project" value="InterPro"/>
</dbReference>
<evidence type="ECO:0000256" key="7">
    <source>
        <dbReference type="ARBA" id="ARBA00023295"/>
    </source>
</evidence>
<proteinExistence type="inferred from homology"/>
<comment type="similarity">
    <text evidence="2">Belongs to the glycosyl hydrolase 38 family.</text>
</comment>
<accession>A0A0B2W6A3</accession>
<dbReference type="GO" id="GO:0000139">
    <property type="term" value="C:Golgi membrane"/>
    <property type="evidence" value="ECO:0007669"/>
    <property type="project" value="TreeGrafter"/>
</dbReference>
<keyword evidence="5" id="KW-0862">Zinc</keyword>
<dbReference type="GO" id="GO:0004559">
    <property type="term" value="F:alpha-mannosidase activity"/>
    <property type="evidence" value="ECO:0007669"/>
    <property type="project" value="InterPro"/>
</dbReference>
<dbReference type="GO" id="GO:0006491">
    <property type="term" value="P:N-glycan processing"/>
    <property type="evidence" value="ECO:0007669"/>
    <property type="project" value="TreeGrafter"/>
</dbReference>